<keyword evidence="4" id="KW-0804">Transcription</keyword>
<dbReference type="Pfam" id="PF13411">
    <property type="entry name" value="MerR_1"/>
    <property type="match status" value="1"/>
</dbReference>
<dbReference type="PANTHER" id="PTHR30204:SF69">
    <property type="entry name" value="MERR-FAMILY TRANSCRIPTIONAL REGULATOR"/>
    <property type="match status" value="1"/>
</dbReference>
<name>A0A318JY71_9NOCA</name>
<evidence type="ECO:0000256" key="3">
    <source>
        <dbReference type="ARBA" id="ARBA00023125"/>
    </source>
</evidence>
<dbReference type="PROSITE" id="PS50937">
    <property type="entry name" value="HTH_MERR_2"/>
    <property type="match status" value="1"/>
</dbReference>
<evidence type="ECO:0000256" key="4">
    <source>
        <dbReference type="ARBA" id="ARBA00023163"/>
    </source>
</evidence>
<dbReference type="OrthoDB" id="4567915at2"/>
<accession>A0A318JY71</accession>
<dbReference type="RefSeq" id="WP_040729690.1">
    <property type="nucleotide sequence ID" value="NZ_QJKF01000006.1"/>
</dbReference>
<evidence type="ECO:0000256" key="1">
    <source>
        <dbReference type="ARBA" id="ARBA00022491"/>
    </source>
</evidence>
<dbReference type="GO" id="GO:0003700">
    <property type="term" value="F:DNA-binding transcription factor activity"/>
    <property type="evidence" value="ECO:0007669"/>
    <property type="project" value="InterPro"/>
</dbReference>
<dbReference type="GO" id="GO:0003677">
    <property type="term" value="F:DNA binding"/>
    <property type="evidence" value="ECO:0007669"/>
    <property type="project" value="UniProtKB-KW"/>
</dbReference>
<dbReference type="InterPro" id="IPR047057">
    <property type="entry name" value="MerR_fam"/>
</dbReference>
<feature type="domain" description="HTH merR-type" evidence="5">
    <location>
        <begin position="1"/>
        <end position="68"/>
    </location>
</feature>
<dbReference type="SMART" id="SM00422">
    <property type="entry name" value="HTH_MERR"/>
    <property type="match status" value="1"/>
</dbReference>
<dbReference type="Gene3D" id="1.10.1660.10">
    <property type="match status" value="1"/>
</dbReference>
<dbReference type="InterPro" id="IPR009061">
    <property type="entry name" value="DNA-bd_dom_put_sf"/>
</dbReference>
<dbReference type="AlphaFoldDB" id="A0A318JY71"/>
<keyword evidence="2" id="KW-0805">Transcription regulation</keyword>
<proteinExistence type="predicted"/>
<sequence length="120" mass="13223">MLIGELADRTGVSERLLRYYERAGLLSAERRGNGYREYDDEAVQRVARIRALLAVGLPTRVIGQLLPCTRADGALRACPGVLPALRDRLAELDRRAADLATARTLLRDAIAHTEHHGAHS</sequence>
<organism evidence="6 7">
    <name type="scientific">Nocardia tenerifensis</name>
    <dbReference type="NCBI Taxonomy" id="228006"/>
    <lineage>
        <taxon>Bacteria</taxon>
        <taxon>Bacillati</taxon>
        <taxon>Actinomycetota</taxon>
        <taxon>Actinomycetes</taxon>
        <taxon>Mycobacteriales</taxon>
        <taxon>Nocardiaceae</taxon>
        <taxon>Nocardia</taxon>
    </lineage>
</organism>
<keyword evidence="7" id="KW-1185">Reference proteome</keyword>
<keyword evidence="1" id="KW-0678">Repressor</keyword>
<dbReference type="InterPro" id="IPR000551">
    <property type="entry name" value="MerR-type_HTH_dom"/>
</dbReference>
<dbReference type="EMBL" id="QJKF01000006">
    <property type="protein sequence ID" value="PXX63202.1"/>
    <property type="molecule type" value="Genomic_DNA"/>
</dbReference>
<dbReference type="PANTHER" id="PTHR30204">
    <property type="entry name" value="REDOX-CYCLING DRUG-SENSING TRANSCRIPTIONAL ACTIVATOR SOXR"/>
    <property type="match status" value="1"/>
</dbReference>
<dbReference type="PROSITE" id="PS00552">
    <property type="entry name" value="HTH_MERR_1"/>
    <property type="match status" value="1"/>
</dbReference>
<dbReference type="PRINTS" id="PR00040">
    <property type="entry name" value="HTHMERR"/>
</dbReference>
<evidence type="ECO:0000313" key="6">
    <source>
        <dbReference type="EMBL" id="PXX63202.1"/>
    </source>
</evidence>
<protein>
    <submittedName>
        <fullName evidence="6">MerR family transcriptional regulator</fullName>
    </submittedName>
</protein>
<keyword evidence="3" id="KW-0238">DNA-binding</keyword>
<dbReference type="SUPFAM" id="SSF46955">
    <property type="entry name" value="Putative DNA-binding domain"/>
    <property type="match status" value="1"/>
</dbReference>
<dbReference type="Proteomes" id="UP000247569">
    <property type="component" value="Unassembled WGS sequence"/>
</dbReference>
<evidence type="ECO:0000256" key="2">
    <source>
        <dbReference type="ARBA" id="ARBA00023015"/>
    </source>
</evidence>
<evidence type="ECO:0000259" key="5">
    <source>
        <dbReference type="PROSITE" id="PS50937"/>
    </source>
</evidence>
<gene>
    <name evidence="6" type="ORF">DFR70_106262</name>
</gene>
<comment type="caution">
    <text evidence="6">The sequence shown here is derived from an EMBL/GenBank/DDBJ whole genome shotgun (WGS) entry which is preliminary data.</text>
</comment>
<reference evidence="6 7" key="1">
    <citation type="submission" date="2018-05" db="EMBL/GenBank/DDBJ databases">
        <title>Genomic Encyclopedia of Type Strains, Phase IV (KMG-IV): sequencing the most valuable type-strain genomes for metagenomic binning, comparative biology and taxonomic classification.</title>
        <authorList>
            <person name="Goeker M."/>
        </authorList>
    </citation>
    <scope>NUCLEOTIDE SEQUENCE [LARGE SCALE GENOMIC DNA]</scope>
    <source>
        <strain evidence="6 7">DSM 44704</strain>
    </source>
</reference>
<evidence type="ECO:0000313" key="7">
    <source>
        <dbReference type="Proteomes" id="UP000247569"/>
    </source>
</evidence>